<evidence type="ECO:0000313" key="3">
    <source>
        <dbReference type="EMBL" id="MEJ1250055.1"/>
    </source>
</evidence>
<dbReference type="SUPFAM" id="SSF56601">
    <property type="entry name" value="beta-lactamase/transpeptidase-like"/>
    <property type="match status" value="1"/>
</dbReference>
<dbReference type="GO" id="GO:0016787">
    <property type="term" value="F:hydrolase activity"/>
    <property type="evidence" value="ECO:0007669"/>
    <property type="project" value="UniProtKB-KW"/>
</dbReference>
<dbReference type="InterPro" id="IPR001466">
    <property type="entry name" value="Beta-lactam-related"/>
</dbReference>
<keyword evidence="3" id="KW-0378">Hydrolase</keyword>
<reference evidence="3 4" key="1">
    <citation type="journal article" date="2016" name="Antonie Van Leeuwenhoek">
        <title>Denitratimonas tolerans gen. nov., sp. nov., a denitrifying bacterium isolated from a bioreactor for tannery wastewater treatment.</title>
        <authorList>
            <person name="Han S.I."/>
            <person name="Kim J.O."/>
            <person name="Lee Y.R."/>
            <person name="Ekpeghere K.I."/>
            <person name="Koh S.C."/>
            <person name="Whang K.S."/>
        </authorList>
    </citation>
    <scope>NUCLEOTIDE SEQUENCE [LARGE SCALE GENOMIC DNA]</scope>
    <source>
        <strain evidence="3 4">KACC 17565</strain>
    </source>
</reference>
<proteinExistence type="predicted"/>
<organism evidence="3 4">
    <name type="scientific">Denitratimonas tolerans</name>
    <dbReference type="NCBI Taxonomy" id="1338420"/>
    <lineage>
        <taxon>Bacteria</taxon>
        <taxon>Pseudomonadati</taxon>
        <taxon>Pseudomonadota</taxon>
        <taxon>Gammaproteobacteria</taxon>
        <taxon>Lysobacterales</taxon>
        <taxon>Lysobacteraceae</taxon>
        <taxon>Denitratimonas</taxon>
    </lineage>
</organism>
<dbReference type="PANTHER" id="PTHR46825:SF15">
    <property type="entry name" value="BETA-LACTAMASE-RELATED DOMAIN-CONTAINING PROTEIN"/>
    <property type="match status" value="1"/>
</dbReference>
<evidence type="ECO:0000313" key="4">
    <source>
        <dbReference type="Proteomes" id="UP001364472"/>
    </source>
</evidence>
<feature type="chain" id="PRO_5043880670" evidence="1">
    <location>
        <begin position="25"/>
        <end position="520"/>
    </location>
</feature>
<comment type="caution">
    <text evidence="3">The sequence shown here is derived from an EMBL/GenBank/DDBJ whole genome shotgun (WGS) entry which is preliminary data.</text>
</comment>
<dbReference type="InterPro" id="IPR050491">
    <property type="entry name" value="AmpC-like"/>
</dbReference>
<dbReference type="PANTHER" id="PTHR46825">
    <property type="entry name" value="D-ALANYL-D-ALANINE-CARBOXYPEPTIDASE/ENDOPEPTIDASE AMPH"/>
    <property type="match status" value="1"/>
</dbReference>
<evidence type="ECO:0000256" key="1">
    <source>
        <dbReference type="SAM" id="SignalP"/>
    </source>
</evidence>
<protein>
    <submittedName>
        <fullName evidence="3">Serine hydrolase domain-containing protein</fullName>
        <ecNumber evidence="3">3.1.1.103</ecNumber>
    </submittedName>
</protein>
<dbReference type="Proteomes" id="UP001364472">
    <property type="component" value="Unassembled WGS sequence"/>
</dbReference>
<gene>
    <name evidence="3" type="ORF">WB794_10270</name>
</gene>
<keyword evidence="4" id="KW-1185">Reference proteome</keyword>
<evidence type="ECO:0000259" key="2">
    <source>
        <dbReference type="Pfam" id="PF00144"/>
    </source>
</evidence>
<dbReference type="EC" id="3.1.1.103" evidence="3"/>
<accession>A0AAW9R649</accession>
<feature type="signal peptide" evidence="1">
    <location>
        <begin position="1"/>
        <end position="24"/>
    </location>
</feature>
<dbReference type="Gene3D" id="3.40.710.10">
    <property type="entry name" value="DD-peptidase/beta-lactamase superfamily"/>
    <property type="match status" value="1"/>
</dbReference>
<dbReference type="AlphaFoldDB" id="A0AAW9R649"/>
<dbReference type="RefSeq" id="WP_337335760.1">
    <property type="nucleotide sequence ID" value="NZ_JBBDHC010000014.1"/>
</dbReference>
<dbReference type="Pfam" id="PF00144">
    <property type="entry name" value="Beta-lactamase"/>
    <property type="match status" value="1"/>
</dbReference>
<name>A0AAW9R649_9GAMM</name>
<keyword evidence="1" id="KW-0732">Signal</keyword>
<feature type="domain" description="Beta-lactamase-related" evidence="2">
    <location>
        <begin position="31"/>
        <end position="368"/>
    </location>
</feature>
<dbReference type="InterPro" id="IPR012338">
    <property type="entry name" value="Beta-lactam/transpept-like"/>
</dbReference>
<dbReference type="EMBL" id="JBBDHC010000014">
    <property type="protein sequence ID" value="MEJ1250055.1"/>
    <property type="molecule type" value="Genomic_DNA"/>
</dbReference>
<sequence length="520" mass="56283">MKSSRRIAGVLAGAAALALAGAQAAPQAEYDRLFDETMAHYALPGMALGIVEDGQVVYRRSAGTRLAGSGEDIDSQTIFKIASNSKAMTAALLARLVDAGRLRWDDPVTRHLPRFRMNDPWVTRNIQVRDLLIHNSGLGLGAGDLMLWPEPNEFSRADVIAGVAHLKPATSFRSTYAYDNLLYIVAGEVAAAAGEADYETLLRREVFEPLGLARCQVGAFARDTVGNIAQPHRRQGGANVPGGVDEAVIPAISSAAAGGVRCSLDDMLAWMRNWIDPALTPDWLSPEQRRAMWTAHMPMPIGALQRQWENTHFSAYGYAFRLSDVNGRFRVGHTGTLDGMYSAMAMFPDSRRGYVFLINGEAGQARQALEAALSRLMTQPDSAPRIADFAQDLDARRAASGAAQARAQAAARAPVVPADLGETLGVYADAWLGDIRLCPEEGVVRWRSRKSPRLFGTVQRAGSRLLVAWEDAGAEGADAWLDISPGVGGSTTMRMAAIDPETDFSFDFHDLSPQRIRSCD</sequence>